<gene>
    <name evidence="3" type="ORF">MMEN_LOCUS12169</name>
</gene>
<organism evidence="3 4">
    <name type="scientific">Menidia menidia</name>
    <name type="common">Atlantic silverside</name>
    <dbReference type="NCBI Taxonomy" id="238744"/>
    <lineage>
        <taxon>Eukaryota</taxon>
        <taxon>Metazoa</taxon>
        <taxon>Chordata</taxon>
        <taxon>Craniata</taxon>
        <taxon>Vertebrata</taxon>
        <taxon>Euteleostomi</taxon>
        <taxon>Actinopterygii</taxon>
        <taxon>Neopterygii</taxon>
        <taxon>Teleostei</taxon>
        <taxon>Neoteleostei</taxon>
        <taxon>Acanthomorphata</taxon>
        <taxon>Ovalentaria</taxon>
        <taxon>Atherinomorphae</taxon>
        <taxon>Atheriniformes</taxon>
        <taxon>Atherinopsidae</taxon>
        <taxon>Menidiinae</taxon>
        <taxon>Menidia</taxon>
    </lineage>
</organism>
<comment type="caution">
    <text evidence="3">The sequence shown here is derived from an EMBL/GenBank/DDBJ whole genome shotgun (WGS) entry which is preliminary data.</text>
</comment>
<reference evidence="3" key="1">
    <citation type="submission" date="2021-05" db="EMBL/GenBank/DDBJ databases">
        <authorList>
            <person name="Tigano A."/>
        </authorList>
    </citation>
    <scope>NUCLEOTIDE SEQUENCE</scope>
</reference>
<dbReference type="OrthoDB" id="8965022at2759"/>
<feature type="compositionally biased region" description="Polar residues" evidence="1">
    <location>
        <begin position="232"/>
        <end position="253"/>
    </location>
</feature>
<proteinExistence type="predicted"/>
<keyword evidence="2" id="KW-0732">Signal</keyword>
<feature type="signal peptide" evidence="2">
    <location>
        <begin position="1"/>
        <end position="19"/>
    </location>
</feature>
<name>A0A8S4B2R3_9TELE</name>
<evidence type="ECO:0000256" key="2">
    <source>
        <dbReference type="SAM" id="SignalP"/>
    </source>
</evidence>
<feature type="region of interest" description="Disordered" evidence="1">
    <location>
        <begin position="31"/>
        <end position="69"/>
    </location>
</feature>
<dbReference type="AlphaFoldDB" id="A0A8S4B2R3"/>
<evidence type="ECO:0000313" key="3">
    <source>
        <dbReference type="EMBL" id="CAG5928509.1"/>
    </source>
</evidence>
<keyword evidence="4" id="KW-1185">Reference proteome</keyword>
<feature type="compositionally biased region" description="Low complexity" evidence="1">
    <location>
        <begin position="46"/>
        <end position="57"/>
    </location>
</feature>
<feature type="region of interest" description="Disordered" evidence="1">
    <location>
        <begin position="228"/>
        <end position="307"/>
    </location>
</feature>
<dbReference type="Proteomes" id="UP000677803">
    <property type="component" value="Unassembled WGS sequence"/>
</dbReference>
<evidence type="ECO:0000313" key="4">
    <source>
        <dbReference type="Proteomes" id="UP000677803"/>
    </source>
</evidence>
<sequence length="307" mass="31846">MMKMIAVVLLSCAFVMVSAVPLSQGGATQRAQLGEATNGKPEAQTPAPLSPSLQQPQPMAPQPMAPQGGAQPSVPLYTWFPQGGSPLLIPLQHSVHGSLPANPLTLAQQPLMFPPYGYVPVLSSPYSNQLLSPYGFPVRAEPSFPQSPAQQLPNSPVENVAAPAVPAVPSGAAPQQTQQQTPQVLYMLQQSMNPSLGGLSSEELETAAKMSRLGMFMPTLLSNLPTAGGAVQPQTQAAGMANPDQQGAGQTVRSAAAGAQPLQRAACSESKASANNLPAALEKAAPEVSTVQTPPQPKLQPTHRNPV</sequence>
<feature type="chain" id="PRO_5035877498" evidence="2">
    <location>
        <begin position="20"/>
        <end position="307"/>
    </location>
</feature>
<protein>
    <submittedName>
        <fullName evidence="3">(Atlantic silverside) hypothetical protein</fullName>
    </submittedName>
</protein>
<evidence type="ECO:0000256" key="1">
    <source>
        <dbReference type="SAM" id="MobiDB-lite"/>
    </source>
</evidence>
<dbReference type="EMBL" id="CAJRST010013335">
    <property type="protein sequence ID" value="CAG5928509.1"/>
    <property type="molecule type" value="Genomic_DNA"/>
</dbReference>
<feature type="compositionally biased region" description="Low complexity" evidence="1">
    <location>
        <begin position="255"/>
        <end position="266"/>
    </location>
</feature>
<accession>A0A8S4B2R3</accession>